<dbReference type="SFLD" id="SFLDG00358">
    <property type="entry name" value="Main_(cytGST)"/>
    <property type="match status" value="1"/>
</dbReference>
<comment type="caution">
    <text evidence="2">The sequence shown here is derived from an EMBL/GenBank/DDBJ whole genome shotgun (WGS) entry which is preliminary data.</text>
</comment>
<dbReference type="Proteomes" id="UP000323708">
    <property type="component" value="Unassembled WGS sequence"/>
</dbReference>
<dbReference type="Pfam" id="PF13409">
    <property type="entry name" value="GST_N_2"/>
    <property type="match status" value="1"/>
</dbReference>
<dbReference type="InterPro" id="IPR036282">
    <property type="entry name" value="Glutathione-S-Trfase_C_sf"/>
</dbReference>
<dbReference type="RefSeq" id="WP_149612534.1">
    <property type="nucleotide sequence ID" value="NZ_VTUX01000008.1"/>
</dbReference>
<dbReference type="SFLD" id="SFLDS00019">
    <property type="entry name" value="Glutathione_Transferase_(cytos"/>
    <property type="match status" value="1"/>
</dbReference>
<dbReference type="EMBL" id="VTUX01000008">
    <property type="protein sequence ID" value="KAA1189236.1"/>
    <property type="molecule type" value="Genomic_DNA"/>
</dbReference>
<keyword evidence="3" id="KW-1185">Reference proteome</keyword>
<feature type="domain" description="GST N-terminal" evidence="1">
    <location>
        <begin position="1"/>
        <end position="81"/>
    </location>
</feature>
<accession>A0A5B0WQY6</accession>
<evidence type="ECO:0000313" key="3">
    <source>
        <dbReference type="Proteomes" id="UP000323708"/>
    </source>
</evidence>
<dbReference type="PANTHER" id="PTHR44051:SF8">
    <property type="entry name" value="GLUTATHIONE S-TRANSFERASE GSTA"/>
    <property type="match status" value="1"/>
</dbReference>
<dbReference type="InterPro" id="IPR040079">
    <property type="entry name" value="Glutathione_S-Trfase"/>
</dbReference>
<dbReference type="PROSITE" id="PS50404">
    <property type="entry name" value="GST_NTER"/>
    <property type="match status" value="1"/>
</dbReference>
<reference evidence="2 3" key="1">
    <citation type="submission" date="2019-09" db="EMBL/GenBank/DDBJ databases">
        <authorList>
            <person name="Chen X.-Y."/>
        </authorList>
    </citation>
    <scope>NUCLEOTIDE SEQUENCE [LARGE SCALE GENOMIC DNA]</scope>
    <source>
        <strain evidence="2 3">NY5</strain>
    </source>
</reference>
<dbReference type="InterPro" id="IPR004045">
    <property type="entry name" value="Glutathione_S-Trfase_N"/>
</dbReference>
<protein>
    <submittedName>
        <fullName evidence="2">Glutathione S-transferase family protein</fullName>
    </submittedName>
</protein>
<dbReference type="PANTHER" id="PTHR44051">
    <property type="entry name" value="GLUTATHIONE S-TRANSFERASE-RELATED"/>
    <property type="match status" value="1"/>
</dbReference>
<dbReference type="CDD" id="cd03051">
    <property type="entry name" value="GST_N_GTT2_like"/>
    <property type="match status" value="1"/>
</dbReference>
<organism evidence="2 3">
    <name type="scientific">Pseudohalioglobus sediminis</name>
    <dbReference type="NCBI Taxonomy" id="2606449"/>
    <lineage>
        <taxon>Bacteria</taxon>
        <taxon>Pseudomonadati</taxon>
        <taxon>Pseudomonadota</taxon>
        <taxon>Gammaproteobacteria</taxon>
        <taxon>Cellvibrionales</taxon>
        <taxon>Halieaceae</taxon>
        <taxon>Pseudohalioglobus</taxon>
    </lineage>
</organism>
<proteinExistence type="predicted"/>
<dbReference type="GO" id="GO:0016740">
    <property type="term" value="F:transferase activity"/>
    <property type="evidence" value="ECO:0007669"/>
    <property type="project" value="UniProtKB-KW"/>
</dbReference>
<dbReference type="InterPro" id="IPR034345">
    <property type="entry name" value="Gtt2-like_N"/>
</dbReference>
<dbReference type="AlphaFoldDB" id="A0A5B0WQY6"/>
<evidence type="ECO:0000259" key="1">
    <source>
        <dbReference type="PROSITE" id="PS50404"/>
    </source>
</evidence>
<dbReference type="SUPFAM" id="SSF52833">
    <property type="entry name" value="Thioredoxin-like"/>
    <property type="match status" value="1"/>
</dbReference>
<dbReference type="Gene3D" id="1.20.1050.10">
    <property type="match status" value="1"/>
</dbReference>
<sequence length="209" mass="23096">MKLYTYDPAPSPQRLTHFMRYKGIEIDTQQIDMMGGEHLGDEYRAIVPERTVPALVLDDGTVLAEVIGICTYLEALYPEKPLLGATALEKGLVSCWDHKVLTMLFMAVAEALRNSSPGFKGRALPGPLDLEQIPALAERGKLRLQWGWEQFDRFLGDGRQFLAGDNISLADIDLSVCAGFSGWVKCSPPEELGNLHGYLDRVSTELGKA</sequence>
<keyword evidence="2" id="KW-0808">Transferase</keyword>
<dbReference type="InterPro" id="IPR036249">
    <property type="entry name" value="Thioredoxin-like_sf"/>
</dbReference>
<dbReference type="SUPFAM" id="SSF47616">
    <property type="entry name" value="GST C-terminal domain-like"/>
    <property type="match status" value="1"/>
</dbReference>
<evidence type="ECO:0000313" key="2">
    <source>
        <dbReference type="EMBL" id="KAA1189236.1"/>
    </source>
</evidence>
<gene>
    <name evidence="2" type="ORF">F0M18_16315</name>
</gene>
<dbReference type="Gene3D" id="3.40.30.10">
    <property type="entry name" value="Glutaredoxin"/>
    <property type="match status" value="1"/>
</dbReference>
<name>A0A5B0WQY6_9GAMM</name>